<feature type="compositionally biased region" description="Basic and acidic residues" evidence="1">
    <location>
        <begin position="873"/>
        <end position="894"/>
    </location>
</feature>
<feature type="compositionally biased region" description="Low complexity" evidence="1">
    <location>
        <begin position="383"/>
        <end position="392"/>
    </location>
</feature>
<feature type="region of interest" description="Disordered" evidence="1">
    <location>
        <begin position="52"/>
        <end position="104"/>
    </location>
</feature>
<protein>
    <submittedName>
        <fullName evidence="3">Storkhead-box protein 1</fullName>
    </submittedName>
</protein>
<dbReference type="GO" id="GO:0005634">
    <property type="term" value="C:nucleus"/>
    <property type="evidence" value="ECO:0007669"/>
    <property type="project" value="TreeGrafter"/>
</dbReference>
<evidence type="ECO:0000259" key="2">
    <source>
        <dbReference type="Pfam" id="PF10264"/>
    </source>
</evidence>
<dbReference type="GO" id="GO:0000977">
    <property type="term" value="F:RNA polymerase II transcription regulatory region sequence-specific DNA binding"/>
    <property type="evidence" value="ECO:0007669"/>
    <property type="project" value="TreeGrafter"/>
</dbReference>
<dbReference type="InterPro" id="IPR040126">
    <property type="entry name" value="STOX1/2"/>
</dbReference>
<organism evidence="3">
    <name type="scientific">Sarcoptes scabiei</name>
    <name type="common">Itch mite</name>
    <name type="synonym">Acarus scabiei</name>
    <dbReference type="NCBI Taxonomy" id="52283"/>
    <lineage>
        <taxon>Eukaryota</taxon>
        <taxon>Metazoa</taxon>
        <taxon>Ecdysozoa</taxon>
        <taxon>Arthropoda</taxon>
        <taxon>Chelicerata</taxon>
        <taxon>Arachnida</taxon>
        <taxon>Acari</taxon>
        <taxon>Acariformes</taxon>
        <taxon>Sarcoptiformes</taxon>
        <taxon>Astigmata</taxon>
        <taxon>Psoroptidia</taxon>
        <taxon>Sarcoptoidea</taxon>
        <taxon>Sarcoptidae</taxon>
        <taxon>Sarcoptinae</taxon>
        <taxon>Sarcoptes</taxon>
    </lineage>
</organism>
<dbReference type="OrthoDB" id="10020110at2759"/>
<feature type="compositionally biased region" description="Low complexity" evidence="1">
    <location>
        <begin position="492"/>
        <end position="503"/>
    </location>
</feature>
<name>A0A834R526_SARSC</name>
<feature type="compositionally biased region" description="Low complexity" evidence="1">
    <location>
        <begin position="775"/>
        <end position="784"/>
    </location>
</feature>
<feature type="region of interest" description="Disordered" evidence="1">
    <location>
        <begin position="374"/>
        <end position="435"/>
    </location>
</feature>
<proteinExistence type="predicted"/>
<feature type="compositionally biased region" description="Basic residues" evidence="1">
    <location>
        <begin position="155"/>
        <end position="165"/>
    </location>
</feature>
<feature type="domain" description="Winged helix Storkhead-box1" evidence="2">
    <location>
        <begin position="262"/>
        <end position="330"/>
    </location>
</feature>
<reference evidence="5" key="1">
    <citation type="journal article" date="2020" name="PLoS Negl. Trop. Dis.">
        <title>High-quality nuclear genome for Sarcoptes scabiei-A critical resource for a neglected parasite.</title>
        <authorList>
            <person name="Korhonen P.K."/>
            <person name="Gasser R.B."/>
            <person name="Ma G."/>
            <person name="Wang T."/>
            <person name="Stroehlein A.J."/>
            <person name="Young N.D."/>
            <person name="Ang C.S."/>
            <person name="Fernando D.D."/>
            <person name="Lu H.C."/>
            <person name="Taylor S."/>
            <person name="Reynolds S.L."/>
            <person name="Mofiz E."/>
            <person name="Najaraj S.H."/>
            <person name="Gowda H."/>
            <person name="Madugundu A."/>
            <person name="Renuse S."/>
            <person name="Holt D."/>
            <person name="Pandey A."/>
            <person name="Papenfuss A.T."/>
            <person name="Fischer K."/>
        </authorList>
    </citation>
    <scope>NUCLEOTIDE SEQUENCE [LARGE SCALE GENOMIC DNA]</scope>
</reference>
<feature type="compositionally biased region" description="Acidic residues" evidence="1">
    <location>
        <begin position="468"/>
        <end position="478"/>
    </location>
</feature>
<reference evidence="3" key="2">
    <citation type="submission" date="2020-01" db="EMBL/GenBank/DDBJ databases">
        <authorList>
            <person name="Korhonen P.K.K."/>
            <person name="Guangxu M.G."/>
            <person name="Wang T.W."/>
            <person name="Stroehlein A.J.S."/>
            <person name="Young N.D."/>
            <person name="Ang C.-S.A."/>
            <person name="Fernando D.W.F."/>
            <person name="Lu H.L."/>
            <person name="Taylor S.T."/>
            <person name="Ehtesham M.E.M."/>
            <person name="Najaraj S.H.N."/>
            <person name="Harsha G.H.G."/>
            <person name="Madugundu A.M."/>
            <person name="Renuse S.R."/>
            <person name="Holt D.H."/>
            <person name="Pandey A.P."/>
            <person name="Papenfuss A.P."/>
            <person name="Gasser R.B.G."/>
            <person name="Fischer K.F."/>
        </authorList>
    </citation>
    <scope>NUCLEOTIDE SEQUENCE</scope>
    <source>
        <strain evidence="3">SSS_KF_BRIS2020</strain>
    </source>
</reference>
<evidence type="ECO:0000313" key="5">
    <source>
        <dbReference type="Proteomes" id="UP000070412"/>
    </source>
</evidence>
<feature type="compositionally biased region" description="Low complexity" evidence="1">
    <location>
        <begin position="93"/>
        <end position="104"/>
    </location>
</feature>
<dbReference type="GO" id="GO:0006357">
    <property type="term" value="P:regulation of transcription by RNA polymerase II"/>
    <property type="evidence" value="ECO:0007669"/>
    <property type="project" value="InterPro"/>
</dbReference>
<feature type="region of interest" description="Disordered" evidence="1">
    <location>
        <begin position="868"/>
        <end position="894"/>
    </location>
</feature>
<dbReference type="Pfam" id="PF10264">
    <property type="entry name" value="WHD_Storkhead"/>
    <property type="match status" value="1"/>
</dbReference>
<gene>
    <name evidence="3" type="primary">SSS_710g</name>
    <name evidence="3" type="ORF">SSS_710</name>
</gene>
<dbReference type="Proteomes" id="UP000070412">
    <property type="component" value="Unassembled WGS sequence"/>
</dbReference>
<evidence type="ECO:0000313" key="4">
    <source>
        <dbReference type="EnsemblMetazoa" id="KAF7489202.1"/>
    </source>
</evidence>
<feature type="compositionally biased region" description="Polar residues" evidence="1">
    <location>
        <begin position="130"/>
        <end position="145"/>
    </location>
</feature>
<accession>A0A834R526</accession>
<feature type="region of interest" description="Disordered" evidence="1">
    <location>
        <begin position="765"/>
        <end position="813"/>
    </location>
</feature>
<reference evidence="4" key="3">
    <citation type="submission" date="2022-06" db="UniProtKB">
        <authorList>
            <consortium name="EnsemblMetazoa"/>
        </authorList>
    </citation>
    <scope>IDENTIFICATION</scope>
</reference>
<feature type="compositionally biased region" description="Basic and acidic residues" evidence="1">
    <location>
        <begin position="788"/>
        <end position="803"/>
    </location>
</feature>
<dbReference type="PANTHER" id="PTHR22437">
    <property type="entry name" value="WINGED HELIX DOMAIN-CONTAINING PROTEIN"/>
    <property type="match status" value="1"/>
</dbReference>
<feature type="region of interest" description="Disordered" evidence="1">
    <location>
        <begin position="468"/>
        <end position="522"/>
    </location>
</feature>
<dbReference type="PANTHER" id="PTHR22437:SF0">
    <property type="entry name" value="FI21431P1"/>
    <property type="match status" value="1"/>
</dbReference>
<feature type="compositionally biased region" description="Polar residues" evidence="1">
    <location>
        <begin position="411"/>
        <end position="426"/>
    </location>
</feature>
<feature type="region of interest" description="Disordered" evidence="1">
    <location>
        <begin position="117"/>
        <end position="172"/>
    </location>
</feature>
<evidence type="ECO:0000256" key="1">
    <source>
        <dbReference type="SAM" id="MobiDB-lite"/>
    </source>
</evidence>
<dbReference type="EMBL" id="WVUK01000065">
    <property type="protein sequence ID" value="KAF7489202.1"/>
    <property type="molecule type" value="Genomic_DNA"/>
</dbReference>
<keyword evidence="5" id="KW-1185">Reference proteome</keyword>
<dbReference type="InterPro" id="IPR019391">
    <property type="entry name" value="Storkhead-box_WHD"/>
</dbReference>
<sequence>MNSITSFQEWEFKSRKLKLLPDDCLVIYLRKIASISSSSTSSSYRSRIRFDSQNVPFSSPPTSALHYRRDETNRHQRQSTTSSRSTANLDQRSTCSPSSSLSSDSMSFFSSISSNKSSSNSSAFDRDHPNVSSTNKFDLNQINNEDQNKFDNLDHHHHHHHHHRQQQQQQYRNQTNDCFDLFNDLIRENSSHQCLKLNQHKADQFKKIQLIGFFYPGTLIISGGKEALETISSFWSRRILKPPNGYLINFVGFTSGDNPFEITTISQTHFTPLSDALFDCIVKLNSLKIEANLANIIQQLWIEFPTIELPSEIALKSMLSMMCNEKKLVYDPIKLNYNIGDLDSASSSSSSSSSLMPKSSSTTLMGKTIANKLGNFSPKIDQSSSSSSSTSSARNHLDSRERQQRKKIPNNCDSNDNRCSFSPDPNDTSERTKPSEKIEKLNYLIKLSSSTPTATDCSIIDEININCDDDDDDDDDADNSGGKLRQEKSKKSSNFNRSRSIRSMTDRNVKSSSLPSTATTSSMLMHANRSSSIASTKTVQQNVTMADDLIIIKRQSLLGRLFRLNSNARIKSSTLPVAICSTAANLITKNFLDFGSQFPDEQMLATQNKSMLIQSINLPRNQIAVNYCSKGTQTVKSGSDEIVTVLRRATMACCRLSSPSSSYAVCCQRCERKFKINFRKSQRISTSFDPNNVEQNYNQCCRCGRYCYQQSPFDYRLTRRIKQSKKHQTRQNRLLCDCERSDSMTINSETNNSTDSLAIKSIAEKSVRRHRPNHLARSLSLASASHRKYGESHPKISHRERNDRKKQRKFYPITENQSDNCVNRINSIRKAHDDDDDDEHICNDHDVDHRHDRKSDHHFSHRALFSCKRSHTSRRDLQSPHKQKGVEPIDRSKKSEICANNVENNNSSHFDQTKQIDDLDQKLIVNRNVFDSSIDSREVGRIIPSDSIRIDPIRKKSLDINQNDGLIMNDSWTVKIEIETINGSGRKYFISNPDDDGNHKDIGDEAFDNLTPTSKSNRIDSQQPKLLEQSNGSYFFSNQSYSPIKFELEPKENASMNAVGDHDHTLHRHDHLFEHCGWQSKSIPQSNSLAYLKHHSPQLNYANSVTALKEQIAKAKANFFKSEQPQFC</sequence>
<feature type="compositionally biased region" description="Low complexity" evidence="1">
    <location>
        <begin position="511"/>
        <end position="522"/>
    </location>
</feature>
<feature type="compositionally biased region" description="Polar residues" evidence="1">
    <location>
        <begin position="52"/>
        <end position="62"/>
    </location>
</feature>
<dbReference type="AlphaFoldDB" id="A0A834R526"/>
<dbReference type="GO" id="GO:0005737">
    <property type="term" value="C:cytoplasm"/>
    <property type="evidence" value="ECO:0007669"/>
    <property type="project" value="TreeGrafter"/>
</dbReference>
<dbReference type="EnsemblMetazoa" id="SSS_710s_mrna">
    <property type="protein sequence ID" value="KAF7489202.1"/>
    <property type="gene ID" value="SSS_710"/>
</dbReference>
<feature type="region of interest" description="Disordered" evidence="1">
    <location>
        <begin position="992"/>
        <end position="1021"/>
    </location>
</feature>
<feature type="compositionally biased region" description="Polar residues" evidence="1">
    <location>
        <begin position="1010"/>
        <end position="1021"/>
    </location>
</feature>
<evidence type="ECO:0000313" key="3">
    <source>
        <dbReference type="EMBL" id="KAF7489202.1"/>
    </source>
</evidence>